<evidence type="ECO:0000313" key="1">
    <source>
        <dbReference type="EMBL" id="CAA6820539.1"/>
    </source>
</evidence>
<dbReference type="EMBL" id="CACVAV010000315">
    <property type="protein sequence ID" value="CAA6820539.1"/>
    <property type="molecule type" value="Genomic_DNA"/>
</dbReference>
<gene>
    <name evidence="1" type="ORF">HELGO_WM53324</name>
</gene>
<name>A0A6S6U1D5_9GAMM</name>
<sequence>TQVTERKKDGWIYAGLYEEGKWTKRGLELPADKLPDAGNIYKLIWGTNVRVAPPGKRTANGDNLANNIDYLAVNREIEVTSIKNSGNSGHIWLEIKY</sequence>
<organism evidence="1">
    <name type="scientific">uncultured Thiotrichaceae bacterium</name>
    <dbReference type="NCBI Taxonomy" id="298394"/>
    <lineage>
        <taxon>Bacteria</taxon>
        <taxon>Pseudomonadati</taxon>
        <taxon>Pseudomonadota</taxon>
        <taxon>Gammaproteobacteria</taxon>
        <taxon>Thiotrichales</taxon>
        <taxon>Thiotrichaceae</taxon>
        <taxon>environmental samples</taxon>
    </lineage>
</organism>
<proteinExistence type="predicted"/>
<evidence type="ECO:0008006" key="2">
    <source>
        <dbReference type="Google" id="ProtNLM"/>
    </source>
</evidence>
<feature type="non-terminal residue" evidence="1">
    <location>
        <position position="1"/>
    </location>
</feature>
<protein>
    <recommendedName>
        <fullName evidence="2">SH3b domain-containing protein</fullName>
    </recommendedName>
</protein>
<accession>A0A6S6U1D5</accession>
<dbReference type="AlphaFoldDB" id="A0A6S6U1D5"/>
<reference evidence="1" key="1">
    <citation type="submission" date="2020-01" db="EMBL/GenBank/DDBJ databases">
        <authorList>
            <person name="Meier V. D."/>
            <person name="Meier V D."/>
        </authorList>
    </citation>
    <scope>NUCLEOTIDE SEQUENCE</scope>
    <source>
        <strain evidence="1">HLG_WM_MAG_08</strain>
    </source>
</reference>